<protein>
    <submittedName>
        <fullName evidence="3">DUF853 family protein</fullName>
    </submittedName>
</protein>
<organism evidence="3 4">
    <name type="scientific">Chitinophaga tropicalis</name>
    <dbReference type="NCBI Taxonomy" id="2683588"/>
    <lineage>
        <taxon>Bacteria</taxon>
        <taxon>Pseudomonadati</taxon>
        <taxon>Bacteroidota</taxon>
        <taxon>Chitinophagia</taxon>
        <taxon>Chitinophagales</taxon>
        <taxon>Chitinophagaceae</taxon>
        <taxon>Chitinophaga</taxon>
    </lineage>
</organism>
<dbReference type="SUPFAM" id="SSF52540">
    <property type="entry name" value="P-loop containing nucleoside triphosphate hydrolases"/>
    <property type="match status" value="1"/>
</dbReference>
<dbReference type="Pfam" id="PF05872">
    <property type="entry name" value="HerA_C"/>
    <property type="match status" value="1"/>
</dbReference>
<dbReference type="PANTHER" id="PTHR30121:SF6">
    <property type="entry name" value="SLR6007 PROTEIN"/>
    <property type="match status" value="1"/>
</dbReference>
<accession>A0A7K1U0U5</accession>
<sequence length="519" mass="56486">MATKEAFLEYIKSGYTFKGEHLKLGCAMLDGEVVTGADVLLPLKTLNRHGLIAGATGTGKTKTLQVIAEGLSDASVPVLLMDIKGDLSGIAAAGVSNAKIEERYQKIGGTWSPAAYPTELLSLSNEKGVRLRATVSEFGPVLLSKILELNDTQEGLVSMIFKYCDDQKLPLLDLKDFKKVLQYVSDEGKAELEKDYGKISTTSAGTILRKVIALEQQGADIFFGETSFQVEDLMRISDDGRGMISIVRVADIQDRPKLFSTFMLSLLAELYATLPEEGDLEKPKLIMFIDEAHLIFQEASSALLQQIETIIKLIRSKGVGIFFCTQNPMDIPPSVLGQLGLKVQHALRAFTANDRKAIKQTAENYPLSEYYKTEDLLTQIGIGEALVTCLNEKGSPTPLAATMLTSPRSRMDILTAAELDAIVNASKLVKKYNQEIDSNSAYEILTAKLEEAAEKTAKEEEEKPAAKGGRQKEEKSMLETVLSSSAARQVGRTAANIITRSLLGALGLGGKSSKKSSWF</sequence>
<evidence type="ECO:0000313" key="3">
    <source>
        <dbReference type="EMBL" id="MVT07615.1"/>
    </source>
</evidence>
<feature type="domain" description="Helicase HerA-like C-terminal" evidence="2">
    <location>
        <begin position="35"/>
        <end position="507"/>
    </location>
</feature>
<dbReference type="InterPro" id="IPR027417">
    <property type="entry name" value="P-loop_NTPase"/>
</dbReference>
<dbReference type="InterPro" id="IPR051162">
    <property type="entry name" value="T4SS_component"/>
</dbReference>
<dbReference type="Gene3D" id="3.40.50.300">
    <property type="entry name" value="P-loop containing nucleotide triphosphate hydrolases"/>
    <property type="match status" value="2"/>
</dbReference>
<dbReference type="Proteomes" id="UP000461730">
    <property type="component" value="Unassembled WGS sequence"/>
</dbReference>
<name>A0A7K1U0U5_9BACT</name>
<proteinExistence type="predicted"/>
<dbReference type="EMBL" id="WRXN01000001">
    <property type="protein sequence ID" value="MVT07615.1"/>
    <property type="molecule type" value="Genomic_DNA"/>
</dbReference>
<gene>
    <name evidence="3" type="ORF">GO493_05025</name>
</gene>
<dbReference type="PANTHER" id="PTHR30121">
    <property type="entry name" value="UNCHARACTERIZED PROTEIN YJGR-RELATED"/>
    <property type="match status" value="1"/>
</dbReference>
<dbReference type="RefSeq" id="WP_157305000.1">
    <property type="nucleotide sequence ID" value="NZ_WRXN01000001.1"/>
</dbReference>
<reference evidence="3 4" key="1">
    <citation type="submission" date="2019-12" db="EMBL/GenBank/DDBJ databases">
        <title>Chitinophaga sp. strain ysch24 (GDMCC 1.1355), whole genome shotgun sequence.</title>
        <authorList>
            <person name="Zhang X."/>
        </authorList>
    </citation>
    <scope>NUCLEOTIDE SEQUENCE [LARGE SCALE GENOMIC DNA]</scope>
    <source>
        <strain evidence="4">ysch24</strain>
    </source>
</reference>
<comment type="caution">
    <text evidence="3">The sequence shown here is derived from an EMBL/GenBank/DDBJ whole genome shotgun (WGS) entry which is preliminary data.</text>
</comment>
<dbReference type="InterPro" id="IPR033186">
    <property type="entry name" value="HerA_C"/>
</dbReference>
<feature type="region of interest" description="Disordered" evidence="1">
    <location>
        <begin position="455"/>
        <end position="487"/>
    </location>
</feature>
<feature type="compositionally biased region" description="Basic and acidic residues" evidence="1">
    <location>
        <begin position="455"/>
        <end position="477"/>
    </location>
</feature>
<evidence type="ECO:0000256" key="1">
    <source>
        <dbReference type="SAM" id="MobiDB-lite"/>
    </source>
</evidence>
<dbReference type="AlphaFoldDB" id="A0A7K1U0U5"/>
<evidence type="ECO:0000313" key="4">
    <source>
        <dbReference type="Proteomes" id="UP000461730"/>
    </source>
</evidence>
<keyword evidence="4" id="KW-1185">Reference proteome</keyword>
<evidence type="ECO:0000259" key="2">
    <source>
        <dbReference type="Pfam" id="PF05872"/>
    </source>
</evidence>